<accession>A0AAD5NCQ5</accession>
<dbReference type="Proteomes" id="UP001196413">
    <property type="component" value="Unassembled WGS sequence"/>
</dbReference>
<name>A0AAD5NCQ5_PARTN</name>
<dbReference type="AlphaFoldDB" id="A0AAD5NCQ5"/>
<dbReference type="EMBL" id="JAHQIW010004893">
    <property type="protein sequence ID" value="KAJ1364229.1"/>
    <property type="molecule type" value="Genomic_DNA"/>
</dbReference>
<sequence length="51" mass="5791">MMQHAALMKANDIKAIKSHPSCLYCKPSSSKSRSEEIDELATCHRHLVKHQ</sequence>
<organism evidence="1 2">
    <name type="scientific">Parelaphostrongylus tenuis</name>
    <name type="common">Meningeal worm</name>
    <dbReference type="NCBI Taxonomy" id="148309"/>
    <lineage>
        <taxon>Eukaryota</taxon>
        <taxon>Metazoa</taxon>
        <taxon>Ecdysozoa</taxon>
        <taxon>Nematoda</taxon>
        <taxon>Chromadorea</taxon>
        <taxon>Rhabditida</taxon>
        <taxon>Rhabditina</taxon>
        <taxon>Rhabditomorpha</taxon>
        <taxon>Strongyloidea</taxon>
        <taxon>Metastrongylidae</taxon>
        <taxon>Parelaphostrongylus</taxon>
    </lineage>
</organism>
<protein>
    <submittedName>
        <fullName evidence="1">Uncharacterized protein</fullName>
    </submittedName>
</protein>
<evidence type="ECO:0000313" key="1">
    <source>
        <dbReference type="EMBL" id="KAJ1364229.1"/>
    </source>
</evidence>
<comment type="caution">
    <text evidence="1">The sequence shown here is derived from an EMBL/GenBank/DDBJ whole genome shotgun (WGS) entry which is preliminary data.</text>
</comment>
<keyword evidence="2" id="KW-1185">Reference proteome</keyword>
<evidence type="ECO:0000313" key="2">
    <source>
        <dbReference type="Proteomes" id="UP001196413"/>
    </source>
</evidence>
<proteinExistence type="predicted"/>
<reference evidence="1" key="1">
    <citation type="submission" date="2021-06" db="EMBL/GenBank/DDBJ databases">
        <title>Parelaphostrongylus tenuis whole genome reference sequence.</title>
        <authorList>
            <person name="Garwood T.J."/>
            <person name="Larsen P.A."/>
            <person name="Fountain-Jones N.M."/>
            <person name="Garbe J.R."/>
            <person name="Macchietto M.G."/>
            <person name="Kania S.A."/>
            <person name="Gerhold R.W."/>
            <person name="Richards J.E."/>
            <person name="Wolf T.M."/>
        </authorList>
    </citation>
    <scope>NUCLEOTIDE SEQUENCE</scope>
    <source>
        <strain evidence="1">MNPRO001-30</strain>
        <tissue evidence="1">Meninges</tissue>
    </source>
</reference>
<gene>
    <name evidence="1" type="ORF">KIN20_024265</name>
</gene>